<proteinExistence type="predicted"/>
<dbReference type="Gene3D" id="3.40.50.1860">
    <property type="match status" value="2"/>
</dbReference>
<gene>
    <name evidence="1" type="ORF">DCCM_0764</name>
</gene>
<dbReference type="EMBL" id="BFAV01000042">
    <property type="protein sequence ID" value="GBF32568.1"/>
    <property type="molecule type" value="Genomic_DNA"/>
</dbReference>
<dbReference type="AlphaFoldDB" id="A0A2L2X8X4"/>
<dbReference type="NCBIfam" id="NF005679">
    <property type="entry name" value="PRK07475.1"/>
    <property type="match status" value="1"/>
</dbReference>
<keyword evidence="2" id="KW-1185">Reference proteome</keyword>
<sequence>MLGVIMLDTVFPRYAGDIGNPGTFSFPVRRLVVRGAFPVRVVCESDRELIIPFIRAAKQLEEEGARLICTSCGFLSLFQSQIARELKVPFISSSLLQVPLVYSLLGAEKKVGILTAHSGHLTREHLAAVGAGGVPVSIQGMEKEPEFSRVFVGNSPDADFHLLEREVARVASRFAGPGDVGAIVLECTNLPPFEPRIREASGLPVFHLNSLINMVYNSL</sequence>
<dbReference type="GO" id="GO:0016855">
    <property type="term" value="F:racemase and epimerase activity, acting on amino acids and derivatives"/>
    <property type="evidence" value="ECO:0007669"/>
    <property type="project" value="InterPro"/>
</dbReference>
<accession>A0A2L2X8X4</accession>
<evidence type="ECO:0000313" key="1">
    <source>
        <dbReference type="EMBL" id="GBF32568.1"/>
    </source>
</evidence>
<evidence type="ECO:0008006" key="3">
    <source>
        <dbReference type="Google" id="ProtNLM"/>
    </source>
</evidence>
<dbReference type="Proteomes" id="UP000239549">
    <property type="component" value="Unassembled WGS sequence"/>
</dbReference>
<name>A0A2L2X8X4_9FIRM</name>
<dbReference type="OrthoDB" id="1676875at2"/>
<reference evidence="2" key="1">
    <citation type="submission" date="2018-02" db="EMBL/GenBank/DDBJ databases">
        <title>Genome sequence of Desulfocucumis palustris strain NAW-5.</title>
        <authorList>
            <person name="Watanabe M."/>
            <person name="Kojima H."/>
            <person name="Fukui M."/>
        </authorList>
    </citation>
    <scope>NUCLEOTIDE SEQUENCE [LARGE SCALE GENOMIC DNA]</scope>
    <source>
        <strain evidence="2">NAW-5</strain>
    </source>
</reference>
<evidence type="ECO:0000313" key="2">
    <source>
        <dbReference type="Proteomes" id="UP000239549"/>
    </source>
</evidence>
<protein>
    <recommendedName>
        <fullName evidence="3">Aspartate/glutamate racemase family protein</fullName>
    </recommendedName>
</protein>
<organism evidence="1 2">
    <name type="scientific">Desulfocucumis palustris</name>
    <dbReference type="NCBI Taxonomy" id="1898651"/>
    <lineage>
        <taxon>Bacteria</taxon>
        <taxon>Bacillati</taxon>
        <taxon>Bacillota</taxon>
        <taxon>Clostridia</taxon>
        <taxon>Eubacteriales</taxon>
        <taxon>Desulfocucumaceae</taxon>
        <taxon>Desulfocucumis</taxon>
    </lineage>
</organism>
<dbReference type="InterPro" id="IPR001920">
    <property type="entry name" value="Asp/Glu_race"/>
</dbReference>
<comment type="caution">
    <text evidence="1">The sequence shown here is derived from an EMBL/GenBank/DDBJ whole genome shotgun (WGS) entry which is preliminary data.</text>
</comment>